<protein>
    <submittedName>
        <fullName evidence="1">Uncharacterized protein</fullName>
    </submittedName>
</protein>
<sequence length="328" mass="36670">MKAMKTAESFKVGDLVEVLSAEDILATLDEKGELDGLPFMPEMLEFCGRKLTVYKVAHKLCDTIDRTGLRHMTEALHLSGSRCDGAAHGGCQTACLFYWKTAWLRRAEGVEDPPPPAKPVDVQILHRNAIREPFDDGAPRYACQATEILRAAPGRLPLKDMRQYVWDVRSGNATTWETVRAFLIGLFNRVQSLSQRVLPKRLLLKEGLAWGFLKGRAIGGTPVATLDLQPGELVRVKSKDEIAATLDPNLRNRGMGFEVGLTAFCGRTAKVVGRVERCIDEPTGRMLEMKTPCILLEDFVCPGVPNMNCPRGHLPFWREIWLERVESR</sequence>
<dbReference type="RefSeq" id="WP_089213526.1">
    <property type="nucleotide sequence ID" value="NZ_CP109068.1"/>
</dbReference>
<accession>A0A239P8I4</accession>
<dbReference type="AlphaFoldDB" id="A0A239P8I4"/>
<dbReference type="EMBL" id="FZOD01000099">
    <property type="protein sequence ID" value="SNT63282.1"/>
    <property type="molecule type" value="Genomic_DNA"/>
</dbReference>
<evidence type="ECO:0000313" key="1">
    <source>
        <dbReference type="EMBL" id="SNT63282.1"/>
    </source>
</evidence>
<organism evidence="1 2">
    <name type="scientific">Streptosporangium subroseum</name>
    <dbReference type="NCBI Taxonomy" id="106412"/>
    <lineage>
        <taxon>Bacteria</taxon>
        <taxon>Bacillati</taxon>
        <taxon>Actinomycetota</taxon>
        <taxon>Actinomycetes</taxon>
        <taxon>Streptosporangiales</taxon>
        <taxon>Streptosporangiaceae</taxon>
        <taxon>Streptosporangium</taxon>
    </lineage>
</organism>
<dbReference type="OrthoDB" id="164665at2"/>
<reference evidence="1 2" key="1">
    <citation type="submission" date="2017-06" db="EMBL/GenBank/DDBJ databases">
        <authorList>
            <person name="Kim H.J."/>
            <person name="Triplett B.A."/>
        </authorList>
    </citation>
    <scope>NUCLEOTIDE SEQUENCE [LARGE SCALE GENOMIC DNA]</scope>
    <source>
        <strain evidence="1 2">CGMCC 4.2132</strain>
    </source>
</reference>
<dbReference type="Proteomes" id="UP000198282">
    <property type="component" value="Unassembled WGS sequence"/>
</dbReference>
<gene>
    <name evidence="1" type="ORF">SAMN05216276_109917</name>
</gene>
<keyword evidence="2" id="KW-1185">Reference proteome</keyword>
<name>A0A239P8I4_9ACTN</name>
<evidence type="ECO:0000313" key="2">
    <source>
        <dbReference type="Proteomes" id="UP000198282"/>
    </source>
</evidence>
<proteinExistence type="predicted"/>